<organism evidence="3 4">
    <name type="scientific">Alkalilimnicola ehrlichii</name>
    <dbReference type="NCBI Taxonomy" id="351052"/>
    <lineage>
        <taxon>Bacteria</taxon>
        <taxon>Pseudomonadati</taxon>
        <taxon>Pseudomonadota</taxon>
        <taxon>Gammaproteobacteria</taxon>
        <taxon>Chromatiales</taxon>
        <taxon>Ectothiorhodospiraceae</taxon>
        <taxon>Alkalilimnicola</taxon>
    </lineage>
</organism>
<dbReference type="RefSeq" id="WP_116348120.1">
    <property type="nucleotide sequence ID" value="NZ_NFZW01000015.1"/>
</dbReference>
<feature type="chain" id="PRO_5017825695" description="Fe/B12 periplasmic-binding domain-containing protein" evidence="1">
    <location>
        <begin position="19"/>
        <end position="134"/>
    </location>
</feature>
<protein>
    <recommendedName>
        <fullName evidence="2">Fe/B12 periplasmic-binding domain-containing protein</fullName>
    </recommendedName>
</protein>
<gene>
    <name evidence="3" type="ORF">CAL65_14785</name>
</gene>
<proteinExistence type="predicted"/>
<reference evidence="4" key="1">
    <citation type="submission" date="2017-05" db="EMBL/GenBank/DDBJ databases">
        <authorList>
            <person name="Sharma S."/>
            <person name="Sidhu C."/>
            <person name="Pinnaka A.K."/>
        </authorList>
    </citation>
    <scope>NUCLEOTIDE SEQUENCE [LARGE SCALE GENOMIC DNA]</scope>
    <source>
        <strain evidence="4">AK93</strain>
    </source>
</reference>
<dbReference type="InterPro" id="IPR002491">
    <property type="entry name" value="ABC_transptr_periplasmic_BD"/>
</dbReference>
<name>A0A3E0WRL4_9GAMM</name>
<feature type="domain" description="Fe/B12 periplasmic-binding" evidence="2">
    <location>
        <begin position="22"/>
        <end position="134"/>
    </location>
</feature>
<dbReference type="PROSITE" id="PS51257">
    <property type="entry name" value="PROKAR_LIPOPROTEIN"/>
    <property type="match status" value="1"/>
</dbReference>
<dbReference type="SUPFAM" id="SSF53807">
    <property type="entry name" value="Helical backbone' metal receptor"/>
    <property type="match status" value="1"/>
</dbReference>
<keyword evidence="1" id="KW-0732">Signal</keyword>
<sequence length="134" mass="14631">MRALIGLIGMALATGCLAAEQRLVVIGHQLTEIVFALDAGDTVVGVHGYVDHIPGAAELPRLRGPRQTSAESVLAFRPTDVWIMDGRATPEMAHQLQAVGINVQFFRANGACWKSPHALPKWPKRSHARTPRRH</sequence>
<dbReference type="Gene3D" id="3.40.50.1980">
    <property type="entry name" value="Nitrogenase molybdenum iron protein domain"/>
    <property type="match status" value="1"/>
</dbReference>
<keyword evidence="4" id="KW-1185">Reference proteome</keyword>
<evidence type="ECO:0000259" key="2">
    <source>
        <dbReference type="PROSITE" id="PS50983"/>
    </source>
</evidence>
<evidence type="ECO:0000313" key="3">
    <source>
        <dbReference type="EMBL" id="RFA34626.1"/>
    </source>
</evidence>
<dbReference type="PROSITE" id="PS50983">
    <property type="entry name" value="FE_B12_PBP"/>
    <property type="match status" value="1"/>
</dbReference>
<dbReference type="Proteomes" id="UP000256763">
    <property type="component" value="Unassembled WGS sequence"/>
</dbReference>
<evidence type="ECO:0000313" key="4">
    <source>
        <dbReference type="Proteomes" id="UP000256763"/>
    </source>
</evidence>
<dbReference type="EMBL" id="NFZW01000015">
    <property type="protein sequence ID" value="RFA34626.1"/>
    <property type="molecule type" value="Genomic_DNA"/>
</dbReference>
<feature type="signal peptide" evidence="1">
    <location>
        <begin position="1"/>
        <end position="18"/>
    </location>
</feature>
<accession>A0A3E0WRL4</accession>
<dbReference type="AlphaFoldDB" id="A0A3E0WRL4"/>
<comment type="caution">
    <text evidence="3">The sequence shown here is derived from an EMBL/GenBank/DDBJ whole genome shotgun (WGS) entry which is preliminary data.</text>
</comment>
<evidence type="ECO:0000256" key="1">
    <source>
        <dbReference type="SAM" id="SignalP"/>
    </source>
</evidence>